<sequence>MRQRLIVCNTASADIILYHLDMDAGSICQVGRQPIPGVWGPSSAIPMAMCGDRVYLAWRGEAPAVLCFRIDPECERLDHAGTFPVPEGFCHLSVTSDGGFLLGASGSRGFSIALSADGVPEGIADIVHVGEMSHCLCEKGGVAYAASCRDDIVRQFGFDWRTGILSETGMVRFPEGSGPRHIAIAPDGAHAHVLTQEGGFVGTIAATTSSLAGTVRLVPEAVGPMGGDIVISPDGNSLFATERTTGRLFSMQIDGETAVPVISGQVSAPEYPRALYLSAEGDTLIALGFRANAGRVYAVGRVEGLTARMDFTCGTRPSWVLGQEMWAGD</sequence>
<dbReference type="PANTHER" id="PTHR30344:SF1">
    <property type="entry name" value="6-PHOSPHOGLUCONOLACTONASE"/>
    <property type="match status" value="1"/>
</dbReference>
<name>A0A7W6KNM3_9HYPH</name>
<gene>
    <name evidence="3" type="ORF">GGR30_004563</name>
</gene>
<dbReference type="InterPro" id="IPR050282">
    <property type="entry name" value="Cycloisomerase_2"/>
</dbReference>
<dbReference type="Proteomes" id="UP000530571">
    <property type="component" value="Unassembled WGS sequence"/>
</dbReference>
<comment type="similarity">
    <text evidence="1">Belongs to the cycloisomerase 2 family.</text>
</comment>
<keyword evidence="2" id="KW-0313">Glucose metabolism</keyword>
<comment type="caution">
    <text evidence="3">The sequence shown here is derived from an EMBL/GenBank/DDBJ whole genome shotgun (WGS) entry which is preliminary data.</text>
</comment>
<evidence type="ECO:0000256" key="1">
    <source>
        <dbReference type="ARBA" id="ARBA00005564"/>
    </source>
</evidence>
<dbReference type="RefSeq" id="WP_183491437.1">
    <property type="nucleotide sequence ID" value="NZ_JACIDZ010000027.1"/>
</dbReference>
<dbReference type="EC" id="3.1.1.31" evidence="3"/>
<dbReference type="AlphaFoldDB" id="A0A7W6KNM3"/>
<dbReference type="EMBL" id="JACIDZ010000027">
    <property type="protein sequence ID" value="MBB4124603.1"/>
    <property type="molecule type" value="Genomic_DNA"/>
</dbReference>
<dbReference type="InterPro" id="IPR015943">
    <property type="entry name" value="WD40/YVTN_repeat-like_dom_sf"/>
</dbReference>
<dbReference type="GO" id="GO:0005829">
    <property type="term" value="C:cytosol"/>
    <property type="evidence" value="ECO:0007669"/>
    <property type="project" value="TreeGrafter"/>
</dbReference>
<dbReference type="Pfam" id="PF10282">
    <property type="entry name" value="Lactonase"/>
    <property type="match status" value="1"/>
</dbReference>
<keyword evidence="3" id="KW-0378">Hydrolase</keyword>
<keyword evidence="4" id="KW-1185">Reference proteome</keyword>
<accession>A0A7W6KNM3</accession>
<dbReference type="GO" id="GO:0006006">
    <property type="term" value="P:glucose metabolic process"/>
    <property type="evidence" value="ECO:0007669"/>
    <property type="project" value="UniProtKB-KW"/>
</dbReference>
<keyword evidence="2" id="KW-0119">Carbohydrate metabolism</keyword>
<organism evidence="3 4">
    <name type="scientific">Martelella radicis</name>
    <dbReference type="NCBI Taxonomy" id="1397476"/>
    <lineage>
        <taxon>Bacteria</taxon>
        <taxon>Pseudomonadati</taxon>
        <taxon>Pseudomonadota</taxon>
        <taxon>Alphaproteobacteria</taxon>
        <taxon>Hyphomicrobiales</taxon>
        <taxon>Aurantimonadaceae</taxon>
        <taxon>Martelella</taxon>
    </lineage>
</organism>
<dbReference type="GO" id="GO:0017057">
    <property type="term" value="F:6-phosphogluconolactonase activity"/>
    <property type="evidence" value="ECO:0007669"/>
    <property type="project" value="UniProtKB-EC"/>
</dbReference>
<dbReference type="SUPFAM" id="SSF75011">
    <property type="entry name" value="3-carboxy-cis,cis-mucoante lactonizing enzyme"/>
    <property type="match status" value="1"/>
</dbReference>
<evidence type="ECO:0000256" key="2">
    <source>
        <dbReference type="ARBA" id="ARBA00022526"/>
    </source>
</evidence>
<proteinExistence type="inferred from homology"/>
<protein>
    <submittedName>
        <fullName evidence="3">6-phosphogluconolactonase</fullName>
        <ecNumber evidence="3">3.1.1.31</ecNumber>
    </submittedName>
</protein>
<reference evidence="3 4" key="1">
    <citation type="submission" date="2020-08" db="EMBL/GenBank/DDBJ databases">
        <title>Genomic Encyclopedia of Type Strains, Phase IV (KMG-IV): sequencing the most valuable type-strain genomes for metagenomic binning, comparative biology and taxonomic classification.</title>
        <authorList>
            <person name="Goeker M."/>
        </authorList>
    </citation>
    <scope>NUCLEOTIDE SEQUENCE [LARGE SCALE GENOMIC DNA]</scope>
    <source>
        <strain evidence="3 4">DSM 28101</strain>
    </source>
</reference>
<dbReference type="PANTHER" id="PTHR30344">
    <property type="entry name" value="6-PHOSPHOGLUCONOLACTONASE-RELATED"/>
    <property type="match status" value="1"/>
</dbReference>
<evidence type="ECO:0000313" key="3">
    <source>
        <dbReference type="EMBL" id="MBB4124603.1"/>
    </source>
</evidence>
<evidence type="ECO:0000313" key="4">
    <source>
        <dbReference type="Proteomes" id="UP000530571"/>
    </source>
</evidence>
<dbReference type="Gene3D" id="2.130.10.10">
    <property type="entry name" value="YVTN repeat-like/Quinoprotein amine dehydrogenase"/>
    <property type="match status" value="1"/>
</dbReference>
<dbReference type="InterPro" id="IPR019405">
    <property type="entry name" value="Lactonase_7-beta_prop"/>
</dbReference>